<dbReference type="GO" id="GO:0005634">
    <property type="term" value="C:nucleus"/>
    <property type="evidence" value="ECO:0007669"/>
    <property type="project" value="TreeGrafter"/>
</dbReference>
<feature type="domain" description="tRNA ligase kinase" evidence="5">
    <location>
        <begin position="388"/>
        <end position="549"/>
    </location>
</feature>
<evidence type="ECO:0000259" key="5">
    <source>
        <dbReference type="Pfam" id="PF08303"/>
    </source>
</evidence>
<evidence type="ECO:0000313" key="7">
    <source>
        <dbReference type="EMBL" id="WEW61573.1"/>
    </source>
</evidence>
<protein>
    <recommendedName>
        <fullName evidence="1">tRNA ligase</fullName>
        <ecNumber evidence="1">6.5.1.3</ecNumber>
    </recommendedName>
</protein>
<keyword evidence="1" id="KW-0819">tRNA processing</keyword>
<dbReference type="PIRSF" id="PIRSF019634">
    <property type="entry name" value="tRNA_lig_yeast"/>
    <property type="match status" value="1"/>
</dbReference>
<accession>A0AAF0ILC0</accession>
<feature type="domain" description="tRNA ligase phosphodiesterase" evidence="4">
    <location>
        <begin position="552"/>
        <end position="829"/>
    </location>
</feature>
<name>A0AAF0ILC0_9EURO</name>
<feature type="active site" description="N6-AMP-lysine intermediate" evidence="2">
    <location>
        <position position="115"/>
    </location>
</feature>
<proteinExistence type="inferred from homology"/>
<feature type="region of interest" description="Disordered" evidence="3">
    <location>
        <begin position="604"/>
        <end position="623"/>
    </location>
</feature>
<dbReference type="GO" id="GO:0003972">
    <property type="term" value="F:RNA ligase (ATP) activity"/>
    <property type="evidence" value="ECO:0007669"/>
    <property type="project" value="UniProtKB-UniRule"/>
</dbReference>
<evidence type="ECO:0000259" key="6">
    <source>
        <dbReference type="Pfam" id="PF09511"/>
    </source>
</evidence>
<organism evidence="7 8">
    <name type="scientific">Emydomyces testavorans</name>
    <dbReference type="NCBI Taxonomy" id="2070801"/>
    <lineage>
        <taxon>Eukaryota</taxon>
        <taxon>Fungi</taxon>
        <taxon>Dikarya</taxon>
        <taxon>Ascomycota</taxon>
        <taxon>Pezizomycotina</taxon>
        <taxon>Eurotiomycetes</taxon>
        <taxon>Eurotiomycetidae</taxon>
        <taxon>Onygenales</taxon>
        <taxon>Nannizziopsiaceae</taxon>
        <taxon>Emydomyces</taxon>
    </lineage>
</organism>
<dbReference type="GO" id="GO:0006388">
    <property type="term" value="P:tRNA splicing, via endonucleolytic cleavage and ligation"/>
    <property type="evidence" value="ECO:0007669"/>
    <property type="project" value="UniProtKB-UniRule"/>
</dbReference>
<dbReference type="PANTHER" id="PTHR32004">
    <property type="entry name" value="TRNA LIGASE"/>
    <property type="match status" value="1"/>
</dbReference>
<evidence type="ECO:0000256" key="2">
    <source>
        <dbReference type="PIRSR" id="PIRSR019634-50"/>
    </source>
</evidence>
<dbReference type="Pfam" id="PF09511">
    <property type="entry name" value="RNA_lig_T4_1"/>
    <property type="match status" value="1"/>
</dbReference>
<dbReference type="InterPro" id="IPR015965">
    <property type="entry name" value="tRNA_lig_PDEase"/>
</dbReference>
<dbReference type="AlphaFoldDB" id="A0AAF0ILC0"/>
<dbReference type="EMBL" id="CP120631">
    <property type="protein sequence ID" value="WEW61573.1"/>
    <property type="molecule type" value="Genomic_DNA"/>
</dbReference>
<dbReference type="PANTHER" id="PTHR32004:SF1">
    <property type="entry name" value="TRNA LIGASE"/>
    <property type="match status" value="1"/>
</dbReference>
<comment type="catalytic activity">
    <reaction evidence="1">
        <text>ATP + (ribonucleotide)n-3'-hydroxyl + 5'-phospho-(ribonucleotide)m = (ribonucleotide)n+m + AMP + diphosphate.</text>
        <dbReference type="EC" id="6.5.1.3"/>
    </reaction>
</comment>
<evidence type="ECO:0000256" key="1">
    <source>
        <dbReference type="PIRNR" id="PIRNR019634"/>
    </source>
</evidence>
<dbReference type="InterPro" id="IPR015966">
    <property type="entry name" value="tRNA_lig_kin_fungi"/>
</dbReference>
<dbReference type="InterPro" id="IPR019039">
    <property type="entry name" value="T4-Rnl1-like_N"/>
</dbReference>
<evidence type="ECO:0000259" key="4">
    <source>
        <dbReference type="Pfam" id="PF08302"/>
    </source>
</evidence>
<sequence length="832" mass="94309">MVQQDPHEVSQLVRTLKAAQGGKSAGKKFSCKKSTFPVAGTQGITVDSWKFQDWDYKRDDLPTYARGLFTTQTRNGTPEIAIRGYDKFFNVDEVNLTKWENIQKNTIGPYELSVKENGCIIFMSGLEDGTLLVCSKHSTGARQDADVSHAIAGEKWVRRHVESVGKTERDLAMELRRMNATAVGELCDDNFEEHVLAYDENAAGIYLHGINYNVPFFATLPGAEIHSFADKWGFKKAQFVMKNDISEVRTFLERCAETGSWNGRDTEGFVVRCKMREARSGPYVDWFFKYKFEEPYLMYRQWRECTKAVISGRAPRYKKHAKITEEYLLYARRQLQRDPKLGKLYNQNHGIIAMREGFLKERGLKGSEIIAMEAAEGDATPPIADDIVLVPVASIGCGKTTVALGLVKLFGWGHIQNDNIQGKKDRPKRFAQEICRSLTDHKAVIADRNNHQKRERKQIIEDIRPIVPNARFVALQYVHEPKGQMLDDIRTVTRQRVLERGDNHQTIRAGSKSQAEIIGIMEGFLHRFEAVKADREPDINFDEVIDLDVMASSRENLETVVSALYSAYPRLFDRPKPSTVELDQAIDAAMKDYAVDLKHDLNFGSSKTPARNPTTPIPQPNTIGGKTIEQLLKKVEYFKISLSQSEINRLVSSLFPPGTPPDESKLYNNLKRSRRIQSSFHVTLIHKASTKDHPDIWEQYTNLYKNSLNQQLQAPDGSTRNQTPSLGAARVRLERLLWNDKIMAFVARILPIDHDDRLNRNVPQTMALWTCANETPHVTVGTAAPNVKPKESNDLLKVWLEHGANAQTGIMEREIRAVKVLEGIVGVVLSYH</sequence>
<comment type="similarity">
    <text evidence="1">Belongs to the TRL1 family.</text>
</comment>
<dbReference type="Proteomes" id="UP001219355">
    <property type="component" value="Chromosome 5"/>
</dbReference>
<dbReference type="Pfam" id="PF08303">
    <property type="entry name" value="tRNA_lig_kinase"/>
    <property type="match status" value="1"/>
</dbReference>
<evidence type="ECO:0000313" key="8">
    <source>
        <dbReference type="Proteomes" id="UP001219355"/>
    </source>
</evidence>
<dbReference type="GO" id="GO:0005524">
    <property type="term" value="F:ATP binding"/>
    <property type="evidence" value="ECO:0007669"/>
    <property type="project" value="UniProtKB-UniRule"/>
</dbReference>
<dbReference type="InterPro" id="IPR012387">
    <property type="entry name" value="Trl1_fun"/>
</dbReference>
<dbReference type="GO" id="GO:0008081">
    <property type="term" value="F:phosphoric diester hydrolase activity"/>
    <property type="evidence" value="ECO:0007669"/>
    <property type="project" value="InterPro"/>
</dbReference>
<reference evidence="7" key="1">
    <citation type="submission" date="2023-03" db="EMBL/GenBank/DDBJ databases">
        <title>Emydomyces testavorans Genome Sequence.</title>
        <authorList>
            <person name="Hoyer L."/>
        </authorList>
    </citation>
    <scope>NUCLEOTIDE SEQUENCE</scope>
    <source>
        <strain evidence="7">16-2883</strain>
    </source>
</reference>
<keyword evidence="1 7" id="KW-0436">Ligase</keyword>
<dbReference type="Pfam" id="PF08302">
    <property type="entry name" value="tRNA_lig_CPD"/>
    <property type="match status" value="1"/>
</dbReference>
<dbReference type="GO" id="GO:0051730">
    <property type="term" value="F:GTP-dependent polyribonucleotide 5'-hydroxyl-kinase activity"/>
    <property type="evidence" value="ECO:0007669"/>
    <property type="project" value="InterPro"/>
</dbReference>
<dbReference type="EC" id="6.5.1.3" evidence="1"/>
<evidence type="ECO:0000256" key="3">
    <source>
        <dbReference type="SAM" id="MobiDB-lite"/>
    </source>
</evidence>
<dbReference type="Gene3D" id="3.40.50.300">
    <property type="entry name" value="P-loop containing nucleotide triphosphate hydrolases"/>
    <property type="match status" value="1"/>
</dbReference>
<dbReference type="FunFam" id="3.40.50.300:FF:001690">
    <property type="entry name" value="tRNA ligase"/>
    <property type="match status" value="1"/>
</dbReference>
<dbReference type="SUPFAM" id="SSF52540">
    <property type="entry name" value="P-loop containing nucleoside triphosphate hydrolases"/>
    <property type="match status" value="1"/>
</dbReference>
<feature type="domain" description="T4 RNA ligase 1-like N-terminal" evidence="6">
    <location>
        <begin position="64"/>
        <end position="297"/>
    </location>
</feature>
<keyword evidence="8" id="KW-1185">Reference proteome</keyword>
<gene>
    <name evidence="7" type="primary">trl1</name>
    <name evidence="7" type="ORF">PRK78_007064</name>
</gene>
<dbReference type="InterPro" id="IPR027417">
    <property type="entry name" value="P-loop_NTPase"/>
</dbReference>